<sequence length="233" mass="27080">MLLPGRKFSLWEDLDRLFGKFSGHRSPFLADSLDFAEFPLGRRLCISSIPEKSLQEQTLWNSWEFFLALGSWLLASWLLNSSLFVVPFIPSSAGYCKGEARLLSTICSVLRYQLLNRWKLVHRCEFWNYLCMLSNNVSLWYISQCKFKMLHLATTPSLIISDLCCLNLIWQVKPLLPMIQNEDWLRKPYDLSNTRALGGFKLNLTNPADHEFRQFGFMELPEDITVSDPALRM</sequence>
<name>A0AAN9KEA5_CANGL</name>
<keyword evidence="2" id="KW-1185">Reference proteome</keyword>
<comment type="caution">
    <text evidence="1">The sequence shown here is derived from an EMBL/GenBank/DDBJ whole genome shotgun (WGS) entry which is preliminary data.</text>
</comment>
<protein>
    <submittedName>
        <fullName evidence="1">Uncharacterized protein</fullName>
    </submittedName>
</protein>
<gene>
    <name evidence="1" type="ORF">VNO77_34467</name>
</gene>
<evidence type="ECO:0000313" key="2">
    <source>
        <dbReference type="Proteomes" id="UP001367508"/>
    </source>
</evidence>
<dbReference type="Proteomes" id="UP001367508">
    <property type="component" value="Unassembled WGS sequence"/>
</dbReference>
<dbReference type="AlphaFoldDB" id="A0AAN9KEA5"/>
<proteinExistence type="predicted"/>
<dbReference type="EMBL" id="JAYMYQ010000008">
    <property type="protein sequence ID" value="KAK7315885.1"/>
    <property type="molecule type" value="Genomic_DNA"/>
</dbReference>
<reference evidence="1 2" key="1">
    <citation type="submission" date="2024-01" db="EMBL/GenBank/DDBJ databases">
        <title>The genomes of 5 underutilized Papilionoideae crops provide insights into root nodulation and disease resistanc.</title>
        <authorList>
            <person name="Jiang F."/>
        </authorList>
    </citation>
    <scope>NUCLEOTIDE SEQUENCE [LARGE SCALE GENOMIC DNA]</scope>
    <source>
        <strain evidence="1">LVBAO_FW01</strain>
        <tissue evidence="1">Leaves</tissue>
    </source>
</reference>
<evidence type="ECO:0000313" key="1">
    <source>
        <dbReference type="EMBL" id="KAK7315885.1"/>
    </source>
</evidence>
<accession>A0AAN9KEA5</accession>
<organism evidence="1 2">
    <name type="scientific">Canavalia gladiata</name>
    <name type="common">Sword bean</name>
    <name type="synonym">Dolichos gladiatus</name>
    <dbReference type="NCBI Taxonomy" id="3824"/>
    <lineage>
        <taxon>Eukaryota</taxon>
        <taxon>Viridiplantae</taxon>
        <taxon>Streptophyta</taxon>
        <taxon>Embryophyta</taxon>
        <taxon>Tracheophyta</taxon>
        <taxon>Spermatophyta</taxon>
        <taxon>Magnoliopsida</taxon>
        <taxon>eudicotyledons</taxon>
        <taxon>Gunneridae</taxon>
        <taxon>Pentapetalae</taxon>
        <taxon>rosids</taxon>
        <taxon>fabids</taxon>
        <taxon>Fabales</taxon>
        <taxon>Fabaceae</taxon>
        <taxon>Papilionoideae</taxon>
        <taxon>50 kb inversion clade</taxon>
        <taxon>NPAAA clade</taxon>
        <taxon>indigoferoid/millettioid clade</taxon>
        <taxon>Phaseoleae</taxon>
        <taxon>Canavalia</taxon>
    </lineage>
</organism>